<gene>
    <name evidence="1" type="ORF">Hypma_010177</name>
</gene>
<dbReference type="AlphaFoldDB" id="A0A369JT22"/>
<organism evidence="1 2">
    <name type="scientific">Hypsizygus marmoreus</name>
    <name type="common">White beech mushroom</name>
    <name type="synonym">Agaricus marmoreus</name>
    <dbReference type="NCBI Taxonomy" id="39966"/>
    <lineage>
        <taxon>Eukaryota</taxon>
        <taxon>Fungi</taxon>
        <taxon>Dikarya</taxon>
        <taxon>Basidiomycota</taxon>
        <taxon>Agaricomycotina</taxon>
        <taxon>Agaricomycetes</taxon>
        <taxon>Agaricomycetidae</taxon>
        <taxon>Agaricales</taxon>
        <taxon>Tricholomatineae</taxon>
        <taxon>Lyophyllaceae</taxon>
        <taxon>Hypsizygus</taxon>
    </lineage>
</organism>
<comment type="caution">
    <text evidence="1">The sequence shown here is derived from an EMBL/GenBank/DDBJ whole genome shotgun (WGS) entry which is preliminary data.</text>
</comment>
<evidence type="ECO:0000313" key="2">
    <source>
        <dbReference type="Proteomes" id="UP000076154"/>
    </source>
</evidence>
<protein>
    <submittedName>
        <fullName evidence="1">Uncharacterized protein</fullName>
    </submittedName>
</protein>
<keyword evidence="2" id="KW-1185">Reference proteome</keyword>
<accession>A0A369JT22</accession>
<proteinExistence type="predicted"/>
<dbReference type="OrthoDB" id="2999621at2759"/>
<name>A0A369JT22_HYPMA</name>
<sequence>MSSKTAPADDSQLDAIWQIMSKIPESICADVIQLLEDELVTTKADSTILEAFVNAANAVTALPCYKAIRAAATAPKHCVRCHDTFTEEKNDSDSCVIPHVFSECTGYGGAGGPGGAYYEAKCCGAILEEYDAGGCNWLNLATLGKCYKGYHTEDIEDVENDRSGGYNKVNIPRCEFEDGECVAHGYEEGEDPVFDC</sequence>
<dbReference type="InParanoid" id="A0A369JT22"/>
<reference evidence="1" key="1">
    <citation type="submission" date="2018-04" db="EMBL/GenBank/DDBJ databases">
        <title>Whole genome sequencing of Hypsizygus marmoreus.</title>
        <authorList>
            <person name="Choi I.-G."/>
            <person name="Min B."/>
            <person name="Kim J.-G."/>
            <person name="Kim S."/>
            <person name="Oh Y.-L."/>
            <person name="Kong W.-S."/>
            <person name="Park H."/>
            <person name="Jeong J."/>
            <person name="Song E.-S."/>
        </authorList>
    </citation>
    <scope>NUCLEOTIDE SEQUENCE [LARGE SCALE GENOMIC DNA]</scope>
    <source>
        <strain evidence="1">51987-8</strain>
    </source>
</reference>
<dbReference type="EMBL" id="LUEZ02000049">
    <property type="protein sequence ID" value="RDB22514.1"/>
    <property type="molecule type" value="Genomic_DNA"/>
</dbReference>
<evidence type="ECO:0000313" key="1">
    <source>
        <dbReference type="EMBL" id="RDB22514.1"/>
    </source>
</evidence>
<dbReference type="Proteomes" id="UP000076154">
    <property type="component" value="Unassembled WGS sequence"/>
</dbReference>